<dbReference type="AlphaFoldDB" id="A0A455T4X9"/>
<proteinExistence type="predicted"/>
<reference evidence="1" key="1">
    <citation type="submission" date="2018-12" db="EMBL/GenBank/DDBJ databases">
        <title>Novel natural products biosynthetic potential of the class Ktedonobacteria.</title>
        <authorList>
            <person name="Zheng Y."/>
            <person name="Saitou A."/>
            <person name="Wang C.M."/>
            <person name="Toyoda A."/>
            <person name="Minakuchi Y."/>
            <person name="Sekiguchi Y."/>
            <person name="Ueda K."/>
            <person name="Takano H."/>
            <person name="Sakai Y."/>
            <person name="Yokota A."/>
            <person name="Yabe S."/>
        </authorList>
    </citation>
    <scope>NUCLEOTIDE SEQUENCE</scope>
    <source>
        <strain evidence="1">A3-2</strain>
    </source>
</reference>
<protein>
    <submittedName>
        <fullName evidence="1">Uncharacterized protein</fullName>
    </submittedName>
</protein>
<gene>
    <name evidence="1" type="ORF">KTA_31690</name>
</gene>
<dbReference type="EMBL" id="AP019377">
    <property type="protein sequence ID" value="BBH94970.1"/>
    <property type="molecule type" value="Genomic_DNA"/>
</dbReference>
<evidence type="ECO:0000313" key="1">
    <source>
        <dbReference type="EMBL" id="BBH94970.1"/>
    </source>
</evidence>
<accession>A0A455T4X9</accession>
<name>A0A455T4X9_9CHLR</name>
<sequence length="327" mass="36958">MSHSADAIFACMDCKVYFSLGKAFYRSMGIFNLVAYFHSGQEGDPPHSQSIYNTVLWKMLADHAGHCLNVLTGDDTSYKNLLNDPASRKIGGSGPCALSFEAYLRDWPGLQPLVSSTTPWPSSPSHEIVHLPHSSFFAFEHTLQRAALQLSSQQQGLITLLVPDPIPVSIWLPRFLQRRRPAALDRYHRLSLRILPEAYAPLYEGPILTSPETTSFPQEALLPSRYAHLFCPLCYKMLFLGQVFPPEQKQPLFFLHGKDPSQPNHKQHQLSRALWKMLADHADHDLFVVVEGSRHYGQHLADEWICEIGGDGPHDTPFEDYLQDWPG</sequence>
<organism evidence="1">
    <name type="scientific">Thermogemmatispora argillosa</name>
    <dbReference type="NCBI Taxonomy" id="2045280"/>
    <lineage>
        <taxon>Bacteria</taxon>
        <taxon>Bacillati</taxon>
        <taxon>Chloroflexota</taxon>
        <taxon>Ktedonobacteria</taxon>
        <taxon>Thermogemmatisporales</taxon>
        <taxon>Thermogemmatisporaceae</taxon>
        <taxon>Thermogemmatispora</taxon>
    </lineage>
</organism>